<evidence type="ECO:0000256" key="1">
    <source>
        <dbReference type="ARBA" id="ARBA00009451"/>
    </source>
</evidence>
<comment type="subunit">
    <text evidence="7 9">Part of the 50S ribosomal subunit.</text>
</comment>
<dbReference type="HAMAP" id="MF_01331_B">
    <property type="entry name" value="Ribosomal_uL22_B"/>
    <property type="match status" value="1"/>
</dbReference>
<sequence>MGKKADIRRLADNEAAASLRALRISPRKLNLVAESIRGMKAEAALAELTFSNKRISQDVKKLLESAIANAENNHQLDVDRLFIKEASVGKAFVMKRWRARARGRVGKIIKPFSNIRIVVCEREETE</sequence>
<dbReference type="InterPro" id="IPR001063">
    <property type="entry name" value="Ribosomal_uL22"/>
</dbReference>
<dbReference type="GO" id="GO:0003735">
    <property type="term" value="F:structural constituent of ribosome"/>
    <property type="evidence" value="ECO:0007669"/>
    <property type="project" value="InterPro"/>
</dbReference>
<keyword evidence="12" id="KW-1185">Reference proteome</keyword>
<reference evidence="11 12" key="1">
    <citation type="submission" date="2017-09" db="EMBL/GenBank/DDBJ databases">
        <title>Biodiversity and function of Thalassospira species in the particle-attached aromatic-hydrocarbon-degrading consortia from the surface seawater of the China South Sea.</title>
        <authorList>
            <person name="Dong C."/>
            <person name="Lai Q."/>
            <person name="Shao Z."/>
        </authorList>
    </citation>
    <scope>NUCLEOTIDE SEQUENCE [LARGE SCALE GENOMIC DNA]</scope>
    <source>
        <strain evidence="11 12">139Z-12</strain>
    </source>
</reference>
<dbReference type="Proteomes" id="UP000233332">
    <property type="component" value="Unassembled WGS sequence"/>
</dbReference>
<evidence type="ECO:0000256" key="5">
    <source>
        <dbReference type="ARBA" id="ARBA00023274"/>
    </source>
</evidence>
<evidence type="ECO:0000313" key="12">
    <source>
        <dbReference type="Proteomes" id="UP000233332"/>
    </source>
</evidence>
<evidence type="ECO:0000256" key="4">
    <source>
        <dbReference type="ARBA" id="ARBA00022980"/>
    </source>
</evidence>
<evidence type="ECO:0000256" key="9">
    <source>
        <dbReference type="RuleBase" id="RU004006"/>
    </source>
</evidence>
<dbReference type="Pfam" id="PF00237">
    <property type="entry name" value="Ribosomal_L22"/>
    <property type="match status" value="1"/>
</dbReference>
<name>A0A2N3L343_9PROT</name>
<comment type="function">
    <text evidence="7 10">This protein binds specifically to 23S rRNA; its binding is stimulated by other ribosomal proteins, e.g., L4, L17, and L20. It is important during the early stages of 50S assembly. It makes multiple contacts with different domains of the 23S rRNA in the assembled 50S subunit and ribosome.</text>
</comment>
<dbReference type="InterPro" id="IPR047867">
    <property type="entry name" value="Ribosomal_uL22_bac/org-type"/>
</dbReference>
<protein>
    <recommendedName>
        <fullName evidence="6 7">Large ribosomal subunit protein uL22</fullName>
    </recommendedName>
</protein>
<comment type="caution">
    <text evidence="11">The sequence shown here is derived from an EMBL/GenBank/DDBJ whole genome shotgun (WGS) entry which is preliminary data.</text>
</comment>
<accession>A0A2N3L343</accession>
<dbReference type="PROSITE" id="PS00464">
    <property type="entry name" value="RIBOSOMAL_L22"/>
    <property type="match status" value="1"/>
</dbReference>
<dbReference type="RefSeq" id="WP_022734151.1">
    <property type="nucleotide sequence ID" value="NZ_NXGX01000006.1"/>
</dbReference>
<evidence type="ECO:0000256" key="3">
    <source>
        <dbReference type="ARBA" id="ARBA00022884"/>
    </source>
</evidence>
<dbReference type="CDD" id="cd00336">
    <property type="entry name" value="Ribosomal_L22"/>
    <property type="match status" value="1"/>
</dbReference>
<evidence type="ECO:0000313" key="11">
    <source>
        <dbReference type="EMBL" id="PKR57244.1"/>
    </source>
</evidence>
<evidence type="ECO:0000256" key="6">
    <source>
        <dbReference type="ARBA" id="ARBA00035207"/>
    </source>
</evidence>
<keyword evidence="3 7" id="KW-0694">RNA-binding</keyword>
<evidence type="ECO:0000256" key="8">
    <source>
        <dbReference type="RuleBase" id="RU004005"/>
    </source>
</evidence>
<comment type="similarity">
    <text evidence="1 7 8">Belongs to the universal ribosomal protein uL22 family.</text>
</comment>
<dbReference type="PANTHER" id="PTHR13501:SF8">
    <property type="entry name" value="LARGE RIBOSOMAL SUBUNIT PROTEIN UL22M"/>
    <property type="match status" value="1"/>
</dbReference>
<dbReference type="GO" id="GO:0019843">
    <property type="term" value="F:rRNA binding"/>
    <property type="evidence" value="ECO:0007669"/>
    <property type="project" value="UniProtKB-UniRule"/>
</dbReference>
<dbReference type="GO" id="GO:0006412">
    <property type="term" value="P:translation"/>
    <property type="evidence" value="ECO:0007669"/>
    <property type="project" value="UniProtKB-UniRule"/>
</dbReference>
<organism evidence="11 12">
    <name type="scientific">Thalassospira lohafexi</name>
    <dbReference type="NCBI Taxonomy" id="744227"/>
    <lineage>
        <taxon>Bacteria</taxon>
        <taxon>Pseudomonadati</taxon>
        <taxon>Pseudomonadota</taxon>
        <taxon>Alphaproteobacteria</taxon>
        <taxon>Rhodospirillales</taxon>
        <taxon>Thalassospiraceae</taxon>
        <taxon>Thalassospira</taxon>
    </lineage>
</organism>
<dbReference type="InterPro" id="IPR005727">
    <property type="entry name" value="Ribosomal_uL22_bac/chlpt-type"/>
</dbReference>
<dbReference type="Gene3D" id="3.90.470.10">
    <property type="entry name" value="Ribosomal protein L22/L17"/>
    <property type="match status" value="1"/>
</dbReference>
<keyword evidence="5 7" id="KW-0687">Ribonucleoprotein</keyword>
<dbReference type="AlphaFoldDB" id="A0A2N3L343"/>
<evidence type="ECO:0000256" key="10">
    <source>
        <dbReference type="RuleBase" id="RU004008"/>
    </source>
</evidence>
<dbReference type="InterPro" id="IPR018260">
    <property type="entry name" value="Ribosomal_uL22_CS"/>
</dbReference>
<keyword evidence="2 7" id="KW-0699">rRNA-binding</keyword>
<dbReference type="GO" id="GO:0022625">
    <property type="term" value="C:cytosolic large ribosomal subunit"/>
    <property type="evidence" value="ECO:0007669"/>
    <property type="project" value="TreeGrafter"/>
</dbReference>
<proteinExistence type="inferred from homology"/>
<comment type="function">
    <text evidence="7">The globular domain of the protein is located near the polypeptide exit tunnel on the outside of the subunit, while an extended beta-hairpin is found that lines the wall of the exit tunnel in the center of the 70S ribosome.</text>
</comment>
<evidence type="ECO:0000256" key="2">
    <source>
        <dbReference type="ARBA" id="ARBA00022730"/>
    </source>
</evidence>
<evidence type="ECO:0000256" key="7">
    <source>
        <dbReference type="HAMAP-Rule" id="MF_01331"/>
    </source>
</evidence>
<dbReference type="InterPro" id="IPR036394">
    <property type="entry name" value="Ribosomal_uL22_sf"/>
</dbReference>
<dbReference type="GeneID" id="98670866"/>
<dbReference type="EMBL" id="NXGX01000006">
    <property type="protein sequence ID" value="PKR57244.1"/>
    <property type="molecule type" value="Genomic_DNA"/>
</dbReference>
<gene>
    <name evidence="7" type="primary">rplV</name>
    <name evidence="11" type="ORF">COO92_14890</name>
</gene>
<dbReference type="PANTHER" id="PTHR13501">
    <property type="entry name" value="CHLOROPLAST 50S RIBOSOMAL PROTEIN L22-RELATED"/>
    <property type="match status" value="1"/>
</dbReference>
<keyword evidence="4 7" id="KW-0689">Ribosomal protein</keyword>
<dbReference type="NCBIfam" id="TIGR01044">
    <property type="entry name" value="rplV_bact"/>
    <property type="match status" value="1"/>
</dbReference>
<dbReference type="SUPFAM" id="SSF54843">
    <property type="entry name" value="Ribosomal protein L22"/>
    <property type="match status" value="1"/>
</dbReference>